<dbReference type="GO" id="GO:0016887">
    <property type="term" value="F:ATP hydrolysis activity"/>
    <property type="evidence" value="ECO:0007669"/>
    <property type="project" value="InterPro"/>
</dbReference>
<feature type="region of interest" description="Disordered" evidence="2">
    <location>
        <begin position="123"/>
        <end position="166"/>
    </location>
</feature>
<feature type="domain" description="ArsA/GET3 Anion-transporting ATPase-like" evidence="3">
    <location>
        <begin position="1"/>
        <end position="116"/>
    </location>
</feature>
<dbReference type="InterPro" id="IPR008978">
    <property type="entry name" value="HSP20-like_chaperone"/>
</dbReference>
<evidence type="ECO:0000256" key="1">
    <source>
        <dbReference type="ARBA" id="ARBA00011040"/>
    </source>
</evidence>
<dbReference type="Pfam" id="PF17886">
    <property type="entry name" value="ArsA_HSP20"/>
    <property type="match status" value="1"/>
</dbReference>
<dbReference type="Gene3D" id="3.40.50.300">
    <property type="entry name" value="P-loop containing nucleotide triphosphate hydrolases"/>
    <property type="match status" value="1"/>
</dbReference>
<name>A0A0B5EWG1_STRA4</name>
<dbReference type="Gene3D" id="2.60.40.790">
    <property type="match status" value="1"/>
</dbReference>
<comment type="similarity">
    <text evidence="1">Belongs to the arsA ATPase family.</text>
</comment>
<protein>
    <submittedName>
        <fullName evidence="5">Ion transporting ATPase</fullName>
    </submittedName>
</protein>
<dbReference type="PANTHER" id="PTHR10803">
    <property type="entry name" value="ARSENICAL PUMP-DRIVING ATPASE ARSENITE-TRANSLOCATING ATPASE"/>
    <property type="match status" value="1"/>
</dbReference>
<feature type="domain" description="ArsA/GET3 Anion-transporting ATPase-like" evidence="3">
    <location>
        <begin position="174"/>
        <end position="314"/>
    </location>
</feature>
<gene>
    <name evidence="5" type="ORF">SLNWT_5753</name>
</gene>
<evidence type="ECO:0000259" key="3">
    <source>
        <dbReference type="Pfam" id="PF02374"/>
    </source>
</evidence>
<dbReference type="InterPro" id="IPR027417">
    <property type="entry name" value="P-loop_NTPase"/>
</dbReference>
<dbReference type="InterPro" id="IPR025723">
    <property type="entry name" value="ArsA/GET3_ATPase-like"/>
</dbReference>
<accession>A0A0B5EWG1</accession>
<evidence type="ECO:0000256" key="2">
    <source>
        <dbReference type="SAM" id="MobiDB-lite"/>
    </source>
</evidence>
<evidence type="ECO:0000259" key="4">
    <source>
        <dbReference type="Pfam" id="PF17886"/>
    </source>
</evidence>
<dbReference type="EMBL" id="CP010519">
    <property type="protein sequence ID" value="AJE86129.1"/>
    <property type="molecule type" value="Genomic_DNA"/>
</dbReference>
<dbReference type="InterPro" id="IPR016300">
    <property type="entry name" value="ATPase_ArsA/GET3"/>
</dbReference>
<feature type="compositionally biased region" description="Basic and acidic residues" evidence="2">
    <location>
        <begin position="371"/>
        <end position="380"/>
    </location>
</feature>
<feature type="compositionally biased region" description="Low complexity" evidence="2">
    <location>
        <begin position="123"/>
        <end position="165"/>
    </location>
</feature>
<organism evidence="5 6">
    <name type="scientific">Streptomyces albus (strain ATCC 21838 / DSM 41398 / FERM P-419 / JCM 4703 / NBRC 107858)</name>
    <dbReference type="NCBI Taxonomy" id="1081613"/>
    <lineage>
        <taxon>Bacteria</taxon>
        <taxon>Bacillati</taxon>
        <taxon>Actinomycetota</taxon>
        <taxon>Actinomycetes</taxon>
        <taxon>Kitasatosporales</taxon>
        <taxon>Streptomycetaceae</taxon>
        <taxon>Streptomyces</taxon>
    </lineage>
</organism>
<dbReference type="InterPro" id="IPR040612">
    <property type="entry name" value="ArsA_HSP20-like"/>
</dbReference>
<sequence>MRTLFVTGPGGSGRTTLAAATALAAARRGSRTLVLSADPVDSLGTALGIRTGAAAAEVEANLSALRADPAEDFRRELLTLQDRFTGALDLLGAGRLEAEELLPLPGSRELSLLRALHTAAVGPRPRGAAPVGTASTGTASTGTASAGAAPAEAGTPGEGAAPVPESATGSAFPYELLVVDLPPVAEAIGLLALPGQLRRYLARLLPPERQAARALRPVLGRLAGVPVPTEALYEAAARWDAELAAVQGLVESADSRVLLVAEPGPAGAEAVRTALTGLALHRLDLAGLAANRVLPENAEGHWAQELAAQQRKTLAEWRGGGLRAARTGEGSAGAGAGSAESGLGAGSAVPGAGTPSAGAGAAQVPLSEVPHLGRDPHGTDDLAALRQVPPAGGAPVPQWPVVDRLAADGLLLWRIPLPGASREELDLVRRGAELVLTAGPFRRIVPLPSALRRCRVAGAALRDAVLELRFAPDPSLWPQEQ</sequence>
<proteinExistence type="inferred from homology"/>
<dbReference type="Pfam" id="PF02374">
    <property type="entry name" value="ArsA_ATPase"/>
    <property type="match status" value="2"/>
</dbReference>
<dbReference type="SUPFAM" id="SSF52540">
    <property type="entry name" value="P-loop containing nucleoside triphosphate hydrolases"/>
    <property type="match status" value="2"/>
</dbReference>
<feature type="domain" description="ArsA HSP20-like" evidence="4">
    <location>
        <begin position="413"/>
        <end position="470"/>
    </location>
</feature>
<dbReference type="PANTHER" id="PTHR10803:SF3">
    <property type="entry name" value="ATPASE GET3"/>
    <property type="match status" value="1"/>
</dbReference>
<feature type="compositionally biased region" description="Low complexity" evidence="2">
    <location>
        <begin position="337"/>
        <end position="362"/>
    </location>
</feature>
<dbReference type="KEGG" id="sals:SLNWT_5753"/>
<evidence type="ECO:0000313" key="6">
    <source>
        <dbReference type="Proteomes" id="UP000031523"/>
    </source>
</evidence>
<evidence type="ECO:0000313" key="5">
    <source>
        <dbReference type="EMBL" id="AJE86129.1"/>
    </source>
</evidence>
<reference evidence="5 6" key="1">
    <citation type="submission" date="2015-01" db="EMBL/GenBank/DDBJ databases">
        <title>Enhanced salinomycin production by adjusting the supply of polyketide extender units in Streptomyce albus DSM 41398.</title>
        <authorList>
            <person name="Lu C."/>
        </authorList>
    </citation>
    <scope>NUCLEOTIDE SEQUENCE [LARGE SCALE GENOMIC DNA]</scope>
    <source>
        <strain evidence="6">ATCC 21838 / DSM 41398 / FERM P-419 / JCM 4703 / NBRC 107858</strain>
    </source>
</reference>
<dbReference type="AlphaFoldDB" id="A0A0B5EWG1"/>
<feature type="region of interest" description="Disordered" evidence="2">
    <location>
        <begin position="325"/>
        <end position="395"/>
    </location>
</feature>
<keyword evidence="6" id="KW-1185">Reference proteome</keyword>
<dbReference type="GO" id="GO:0005524">
    <property type="term" value="F:ATP binding"/>
    <property type="evidence" value="ECO:0007669"/>
    <property type="project" value="InterPro"/>
</dbReference>
<dbReference type="Proteomes" id="UP000031523">
    <property type="component" value="Chromosome"/>
</dbReference>